<dbReference type="EMBL" id="KI393323">
    <property type="protein sequence ID" value="ERN08482.1"/>
    <property type="molecule type" value="Genomic_DNA"/>
</dbReference>
<accession>W1PET4</accession>
<dbReference type="Proteomes" id="UP000017836">
    <property type="component" value="Unassembled WGS sequence"/>
</dbReference>
<dbReference type="HOGENOM" id="CLU_626067_0_0_1"/>
<dbReference type="AlphaFoldDB" id="W1PET4"/>
<protein>
    <submittedName>
        <fullName evidence="2">Uncharacterized protein</fullName>
    </submittedName>
</protein>
<keyword evidence="3" id="KW-1185">Reference proteome</keyword>
<dbReference type="PANTHER" id="PTHR34660:SF3">
    <property type="entry name" value="RRM DOMAIN-CONTAINING PROTEIN"/>
    <property type="match status" value="1"/>
</dbReference>
<evidence type="ECO:0000313" key="2">
    <source>
        <dbReference type="EMBL" id="ERN08482.1"/>
    </source>
</evidence>
<feature type="region of interest" description="Disordered" evidence="1">
    <location>
        <begin position="35"/>
        <end position="107"/>
    </location>
</feature>
<feature type="compositionally biased region" description="Basic and acidic residues" evidence="1">
    <location>
        <begin position="339"/>
        <end position="348"/>
    </location>
</feature>
<feature type="compositionally biased region" description="Basic and acidic residues" evidence="1">
    <location>
        <begin position="35"/>
        <end position="91"/>
    </location>
</feature>
<proteinExistence type="predicted"/>
<sequence length="438" mass="50722">MLLVESFKCMVVLCRMRFALICFWYLVVQEDRRKAKREKKEREKEKIEKREISNRERKEARHGDCDRKIEKKEISNQERKEAKHGDCDRGSKHEKRNSMLESCTGRKEEECEHMEKSGLTEEHGQLTCDNHLDSAHSMASNTNNNKLYGTHSIPINTCDNKRKRVHHEMGSSINEPLEQKLKSIAHTHGSGLWIRLPSLKNKSQQLLDKQASVLREEPLQRPPLNRQSQATHLSICKTKEPQQGPKKQSQARPPLLKTKEPLLLHKQSQATWPRLLQTEEARVLNKQRQATQAPLVKTKDLQKLLNKQSWATQPHLVKIKESSQVLDEEEAPLPTVGSDHQRRKDTNVRAETSNRCNTELSEEDLFATLIKEWKPIPIHQELSGVDNMEWLYEREQQQELRSDELEDIRVAKSALGSSSSAFYMPSIGIHALPFVLPF</sequence>
<evidence type="ECO:0000256" key="1">
    <source>
        <dbReference type="SAM" id="MobiDB-lite"/>
    </source>
</evidence>
<dbReference type="STRING" id="13333.W1PET4"/>
<gene>
    <name evidence="2" type="ORF">AMTR_s00152p00028770</name>
</gene>
<dbReference type="Gramene" id="ERN08482">
    <property type="protein sequence ID" value="ERN08482"/>
    <property type="gene ID" value="AMTR_s00152p00028770"/>
</dbReference>
<dbReference type="PANTHER" id="PTHR34660">
    <property type="entry name" value="MYB-LIKE PROTEIN X"/>
    <property type="match status" value="1"/>
</dbReference>
<feature type="region of interest" description="Disordered" evidence="1">
    <location>
        <begin position="331"/>
        <end position="354"/>
    </location>
</feature>
<evidence type="ECO:0000313" key="3">
    <source>
        <dbReference type="Proteomes" id="UP000017836"/>
    </source>
</evidence>
<name>W1PET4_AMBTC</name>
<reference evidence="3" key="1">
    <citation type="journal article" date="2013" name="Science">
        <title>The Amborella genome and the evolution of flowering plants.</title>
        <authorList>
            <consortium name="Amborella Genome Project"/>
        </authorList>
    </citation>
    <scope>NUCLEOTIDE SEQUENCE [LARGE SCALE GENOMIC DNA]</scope>
</reference>
<organism evidence="2 3">
    <name type="scientific">Amborella trichopoda</name>
    <dbReference type="NCBI Taxonomy" id="13333"/>
    <lineage>
        <taxon>Eukaryota</taxon>
        <taxon>Viridiplantae</taxon>
        <taxon>Streptophyta</taxon>
        <taxon>Embryophyta</taxon>
        <taxon>Tracheophyta</taxon>
        <taxon>Spermatophyta</taxon>
        <taxon>Magnoliopsida</taxon>
        <taxon>Amborellales</taxon>
        <taxon>Amborellaceae</taxon>
        <taxon>Amborella</taxon>
    </lineage>
</organism>